<protein>
    <recommendedName>
        <fullName evidence="3">DUF4435 domain-containing protein</fullName>
    </recommendedName>
</protein>
<sequence length="237" mass="27683">MNSRTFLWIEDRKEKAGFIFGKRLLQQLCPDIKVESKTNNSELVKAVRNLKDTENRYIIVLDNSFDNLQVALEQKRLREYVEEKTNVALMNIVCFEYILLEFRKLIDWIYAPEDEFHIKRAGVIAAREKILDSIQSGDMDYKAIKEIIEYDKNIDEHNVEQIVAKILFDLTRNTGLEVSKGSIGDCWIKSCCDWKERAKDDICGLNYSKLSIYDKMKIIYEETCLKEQFSIAGLEVA</sequence>
<evidence type="ECO:0000313" key="1">
    <source>
        <dbReference type="EMBL" id="RHC05572.1"/>
    </source>
</evidence>
<comment type="caution">
    <text evidence="1">The sequence shown here is derived from an EMBL/GenBank/DDBJ whole genome shotgun (WGS) entry which is preliminary data.</text>
</comment>
<dbReference type="EMBL" id="QSHK01000008">
    <property type="protein sequence ID" value="RHC05572.1"/>
    <property type="molecule type" value="Genomic_DNA"/>
</dbReference>
<dbReference type="Proteomes" id="UP000284742">
    <property type="component" value="Unassembled WGS sequence"/>
</dbReference>
<evidence type="ECO:0000313" key="2">
    <source>
        <dbReference type="Proteomes" id="UP000284742"/>
    </source>
</evidence>
<proteinExistence type="predicted"/>
<dbReference type="RefSeq" id="WP_118359067.1">
    <property type="nucleotide sequence ID" value="NZ_QSHK01000008.1"/>
</dbReference>
<dbReference type="AlphaFoldDB" id="A0A413YIQ8"/>
<gene>
    <name evidence="1" type="ORF">DW860_11195</name>
</gene>
<accession>A0A413YIQ8</accession>
<evidence type="ECO:0008006" key="3">
    <source>
        <dbReference type="Google" id="ProtNLM"/>
    </source>
</evidence>
<name>A0A413YIQ8_9FIRM</name>
<organism evidence="1 2">
    <name type="scientific">Dorea formicigenerans</name>
    <dbReference type="NCBI Taxonomy" id="39486"/>
    <lineage>
        <taxon>Bacteria</taxon>
        <taxon>Bacillati</taxon>
        <taxon>Bacillota</taxon>
        <taxon>Clostridia</taxon>
        <taxon>Lachnospirales</taxon>
        <taxon>Lachnospiraceae</taxon>
        <taxon>Dorea</taxon>
    </lineage>
</organism>
<reference evidence="1 2" key="1">
    <citation type="submission" date="2018-08" db="EMBL/GenBank/DDBJ databases">
        <title>A genome reference for cultivated species of the human gut microbiota.</title>
        <authorList>
            <person name="Zou Y."/>
            <person name="Xue W."/>
            <person name="Luo G."/>
        </authorList>
    </citation>
    <scope>NUCLEOTIDE SEQUENCE [LARGE SCALE GENOMIC DNA]</scope>
    <source>
        <strain evidence="1 2">AM37-5</strain>
    </source>
</reference>